<dbReference type="AlphaFoldDB" id="A0A0C3BGU9"/>
<dbReference type="OrthoDB" id="2910749at2759"/>
<dbReference type="InParanoid" id="A0A0C3BGU9"/>
<accession>A0A0C3BGU9</accession>
<evidence type="ECO:0000313" key="3">
    <source>
        <dbReference type="Proteomes" id="UP000054166"/>
    </source>
</evidence>
<feature type="compositionally biased region" description="Acidic residues" evidence="1">
    <location>
        <begin position="303"/>
        <end position="317"/>
    </location>
</feature>
<dbReference type="Proteomes" id="UP000054166">
    <property type="component" value="Unassembled WGS sequence"/>
</dbReference>
<keyword evidence="3" id="KW-1185">Reference proteome</keyword>
<feature type="region of interest" description="Disordered" evidence="1">
    <location>
        <begin position="488"/>
        <end position="551"/>
    </location>
</feature>
<reference evidence="3" key="2">
    <citation type="submission" date="2015-01" db="EMBL/GenBank/DDBJ databases">
        <title>Evolutionary Origins and Diversification of the Mycorrhizal Mutualists.</title>
        <authorList>
            <consortium name="DOE Joint Genome Institute"/>
            <consortium name="Mycorrhizal Genomics Consortium"/>
            <person name="Kohler A."/>
            <person name="Kuo A."/>
            <person name="Nagy L.G."/>
            <person name="Floudas D."/>
            <person name="Copeland A."/>
            <person name="Barry K.W."/>
            <person name="Cichocki N."/>
            <person name="Veneault-Fourrey C."/>
            <person name="LaButti K."/>
            <person name="Lindquist E.A."/>
            <person name="Lipzen A."/>
            <person name="Lundell T."/>
            <person name="Morin E."/>
            <person name="Murat C."/>
            <person name="Riley R."/>
            <person name="Ohm R."/>
            <person name="Sun H."/>
            <person name="Tunlid A."/>
            <person name="Henrissat B."/>
            <person name="Grigoriev I.V."/>
            <person name="Hibbett D.S."/>
            <person name="Martin F."/>
        </authorList>
    </citation>
    <scope>NUCLEOTIDE SEQUENCE [LARGE SCALE GENOMIC DNA]</scope>
    <source>
        <strain evidence="3">F 1598</strain>
    </source>
</reference>
<evidence type="ECO:0000256" key="1">
    <source>
        <dbReference type="SAM" id="MobiDB-lite"/>
    </source>
</evidence>
<protein>
    <submittedName>
        <fullName evidence="2">Uncharacterized protein</fullName>
    </submittedName>
</protein>
<evidence type="ECO:0000313" key="2">
    <source>
        <dbReference type="EMBL" id="KIM76567.1"/>
    </source>
</evidence>
<feature type="region of interest" description="Disordered" evidence="1">
    <location>
        <begin position="270"/>
        <end position="338"/>
    </location>
</feature>
<proteinExistence type="predicted"/>
<feature type="compositionally biased region" description="Basic and acidic residues" evidence="1">
    <location>
        <begin position="512"/>
        <end position="538"/>
    </location>
</feature>
<name>A0A0C3BGU9_PILCF</name>
<organism evidence="2 3">
    <name type="scientific">Piloderma croceum (strain F 1598)</name>
    <dbReference type="NCBI Taxonomy" id="765440"/>
    <lineage>
        <taxon>Eukaryota</taxon>
        <taxon>Fungi</taxon>
        <taxon>Dikarya</taxon>
        <taxon>Basidiomycota</taxon>
        <taxon>Agaricomycotina</taxon>
        <taxon>Agaricomycetes</taxon>
        <taxon>Agaricomycetidae</taxon>
        <taxon>Atheliales</taxon>
        <taxon>Atheliaceae</taxon>
        <taxon>Piloderma</taxon>
    </lineage>
</organism>
<dbReference type="EMBL" id="KN833033">
    <property type="protein sequence ID" value="KIM76567.1"/>
    <property type="molecule type" value="Genomic_DNA"/>
</dbReference>
<dbReference type="HOGENOM" id="CLU_025588_0_0_1"/>
<sequence>MAPYARWVHPSFRHILVNNCDEYLDSSDRGNNKSRSKLITWVATEISDIIAQENIERPPDNIPKCVRIWFGNYAGGHAKELRPTKFKVDTRGHPTSSKAWTAKNLSEDGEKDIGKYHATLVKVFDKLTKAEVKECEDRAVEWNTKPLPDDLQRKPEHRKGLNNIVNMWKDFNLETAEEADSQEALEFDDEQYPQLPENVLELRLSRRKAFLLTGRIPWGDIAEYPSHHLLKKSRPDCDYTLEDPSNMKADGIDAWLKHWLKLQKKNKHPLVLRDPSDKSSKPAPTRETVPGWKGKQSKNQQIESDDANDEEIVEEPGDSGSNEAAVLPLSPSSGGLTRNSRRTFLQSLSDDKKYRKLISLLGAAKDGDLLEGTPPQWVTWKSTDNSLPSAFYSKKYPVSLSAFKQWFSMDPITTDGNMLASYDRVELVILGFGLAFRAIWVAQFPERFSDVPTYIMKSSYPFSEYEQLGYDIEELIAGYSETYELEAAYRSPPRQPTEPTTRKAPVNVGEQETDKNDAVGDQNVVRRNDGKVVDDPNNKRSQGLSGVPPSLQHFRQGVGLSGPAWESMGVQWKALAALWLRTEILLAKSGRTDLSFTQVRKSSIPEEWKEWMNAKLMSVDARPPAASFGKVFTNYLMGLPSSTMEKKGT</sequence>
<gene>
    <name evidence="2" type="ORF">PILCRDRAFT_12624</name>
</gene>
<reference evidence="2 3" key="1">
    <citation type="submission" date="2014-04" db="EMBL/GenBank/DDBJ databases">
        <authorList>
            <consortium name="DOE Joint Genome Institute"/>
            <person name="Kuo A."/>
            <person name="Tarkka M."/>
            <person name="Buscot F."/>
            <person name="Kohler A."/>
            <person name="Nagy L.G."/>
            <person name="Floudas D."/>
            <person name="Copeland A."/>
            <person name="Barry K.W."/>
            <person name="Cichocki N."/>
            <person name="Veneault-Fourrey C."/>
            <person name="LaButti K."/>
            <person name="Lindquist E.A."/>
            <person name="Lipzen A."/>
            <person name="Lundell T."/>
            <person name="Morin E."/>
            <person name="Murat C."/>
            <person name="Sun H."/>
            <person name="Tunlid A."/>
            <person name="Henrissat B."/>
            <person name="Grigoriev I.V."/>
            <person name="Hibbett D.S."/>
            <person name="Martin F."/>
            <person name="Nordberg H.P."/>
            <person name="Cantor M.N."/>
            <person name="Hua S.X."/>
        </authorList>
    </citation>
    <scope>NUCLEOTIDE SEQUENCE [LARGE SCALE GENOMIC DNA]</scope>
    <source>
        <strain evidence="2 3">F 1598</strain>
    </source>
</reference>